<evidence type="ECO:0000256" key="1">
    <source>
        <dbReference type="SAM" id="MobiDB-lite"/>
    </source>
</evidence>
<dbReference type="AlphaFoldDB" id="A0A6J2VEE8"/>
<name>A0A6J2VEE8_CHACN</name>
<protein>
    <submittedName>
        <fullName evidence="3">M-phase-specific PLK1-interacting protein</fullName>
    </submittedName>
</protein>
<dbReference type="GO" id="GO:0005634">
    <property type="term" value="C:nucleus"/>
    <property type="evidence" value="ECO:0007669"/>
    <property type="project" value="TreeGrafter"/>
</dbReference>
<dbReference type="OrthoDB" id="6086265at2759"/>
<dbReference type="InterPro" id="IPR026618">
    <property type="entry name" value="MPLKIP-like_vertebrate"/>
</dbReference>
<feature type="compositionally biased region" description="Pro residues" evidence="1">
    <location>
        <begin position="40"/>
        <end position="51"/>
    </location>
</feature>
<dbReference type="Pfam" id="PF15502">
    <property type="entry name" value="MPLKIP"/>
    <property type="match status" value="1"/>
</dbReference>
<dbReference type="RefSeq" id="XP_030631215.1">
    <property type="nucleotide sequence ID" value="XM_030775355.1"/>
</dbReference>
<dbReference type="InParanoid" id="A0A6J2VEE8"/>
<evidence type="ECO:0000313" key="2">
    <source>
        <dbReference type="Proteomes" id="UP000504632"/>
    </source>
</evidence>
<organism evidence="2 3">
    <name type="scientific">Chanos chanos</name>
    <name type="common">Milkfish</name>
    <name type="synonym">Mugil chanos</name>
    <dbReference type="NCBI Taxonomy" id="29144"/>
    <lineage>
        <taxon>Eukaryota</taxon>
        <taxon>Metazoa</taxon>
        <taxon>Chordata</taxon>
        <taxon>Craniata</taxon>
        <taxon>Vertebrata</taxon>
        <taxon>Euteleostomi</taxon>
        <taxon>Actinopterygii</taxon>
        <taxon>Neopterygii</taxon>
        <taxon>Teleostei</taxon>
        <taxon>Ostariophysi</taxon>
        <taxon>Gonorynchiformes</taxon>
        <taxon>Chanidae</taxon>
        <taxon>Chanos</taxon>
    </lineage>
</organism>
<proteinExistence type="predicted"/>
<accession>A0A6J2VEE8</accession>
<dbReference type="FunCoup" id="A0A6J2VEE8">
    <property type="interactions" value="843"/>
</dbReference>
<dbReference type="GeneID" id="115812837"/>
<dbReference type="PANTHER" id="PTHR22446">
    <property type="entry name" value="M-PHASE-SPECIFIC PLK1-INTERACTING PROTEIN"/>
    <property type="match status" value="1"/>
</dbReference>
<feature type="compositionally biased region" description="Low complexity" evidence="1">
    <location>
        <begin position="97"/>
        <end position="106"/>
    </location>
</feature>
<dbReference type="GO" id="GO:0005813">
    <property type="term" value="C:centrosome"/>
    <property type="evidence" value="ECO:0007669"/>
    <property type="project" value="TreeGrafter"/>
</dbReference>
<dbReference type="GO" id="GO:0030496">
    <property type="term" value="C:midbody"/>
    <property type="evidence" value="ECO:0007669"/>
    <property type="project" value="TreeGrafter"/>
</dbReference>
<dbReference type="PANTHER" id="PTHR22446:SF3">
    <property type="entry name" value="M-PHASE-SPECIFIC PLK1-INTERACTING PROTEIN"/>
    <property type="match status" value="1"/>
</dbReference>
<gene>
    <name evidence="3" type="primary">mplkip</name>
</gene>
<dbReference type="CTD" id="136647"/>
<feature type="compositionally biased region" description="Basic and acidic residues" evidence="1">
    <location>
        <begin position="138"/>
        <end position="149"/>
    </location>
</feature>
<evidence type="ECO:0000313" key="3">
    <source>
        <dbReference type="RefSeq" id="XP_030631215.1"/>
    </source>
</evidence>
<dbReference type="InterPro" id="IPR028265">
    <property type="entry name" value="TTDN1/SICKLE"/>
</dbReference>
<reference evidence="3" key="1">
    <citation type="submission" date="2025-08" db="UniProtKB">
        <authorList>
            <consortium name="RefSeq"/>
        </authorList>
    </citation>
    <scope>IDENTIFICATION</scope>
</reference>
<feature type="region of interest" description="Disordered" evidence="1">
    <location>
        <begin position="166"/>
        <end position="187"/>
    </location>
</feature>
<dbReference type="Proteomes" id="UP000504632">
    <property type="component" value="Chromosome 5"/>
</dbReference>
<feature type="compositionally biased region" description="Gly residues" evidence="1">
    <location>
        <begin position="70"/>
        <end position="83"/>
    </location>
</feature>
<feature type="region of interest" description="Disordered" evidence="1">
    <location>
        <begin position="1"/>
        <end position="149"/>
    </location>
</feature>
<sequence>MQRPNFRHPSQGMGPRPGMFGSPTPAFDNRAGGMFTSPPWTFPNAPPPPFGPRFGQYCGSPNTPPREFGGNRGYGNSGSGGKGRFNNSFSPAHTPRRPNTNPRGTPSYKKSPYHSQSHGQHGGYQDSPRTSTPFGSSHGRERVENVEKFYKPSMLQDPWANLQPISVADKCSSPQAPNTDRKGRYFN</sequence>
<keyword evidence="2" id="KW-1185">Reference proteome</keyword>